<dbReference type="PROSITE" id="PS50293">
    <property type="entry name" value="TPR_REGION"/>
    <property type="match status" value="6"/>
</dbReference>
<reference evidence="5 6" key="1">
    <citation type="submission" date="2020-05" db="EMBL/GenBank/DDBJ databases">
        <authorList>
            <person name="Petersen J."/>
            <person name="Sayavedra L."/>
        </authorList>
    </citation>
    <scope>NUCLEOTIDE SEQUENCE [LARGE SCALE GENOMIC DNA]</scope>
    <source>
        <strain evidence="5">B azoricus SOX ET2 1586I</strain>
    </source>
</reference>
<dbReference type="Proteomes" id="UP000626656">
    <property type="component" value="Unassembled WGS sequence"/>
</dbReference>
<keyword evidence="1" id="KW-0677">Repeat</keyword>
<keyword evidence="2 3" id="KW-0802">TPR repeat</keyword>
<feature type="repeat" description="TPR" evidence="3">
    <location>
        <begin position="181"/>
        <end position="214"/>
    </location>
</feature>
<organism evidence="5 6">
    <name type="scientific">Bathymodiolus thermophilus thioautotrophic gill symbiont</name>
    <dbReference type="NCBI Taxonomy" id="2360"/>
    <lineage>
        <taxon>Bacteria</taxon>
        <taxon>Pseudomonadati</taxon>
        <taxon>Pseudomonadota</taxon>
        <taxon>Gammaproteobacteria</taxon>
        <taxon>sulfur-oxidizing symbionts</taxon>
    </lineage>
</organism>
<protein>
    <submittedName>
        <fullName evidence="5">Uncharacterized protein</fullName>
    </submittedName>
</protein>
<keyword evidence="4" id="KW-0812">Transmembrane</keyword>
<proteinExistence type="predicted"/>
<evidence type="ECO:0000256" key="3">
    <source>
        <dbReference type="PROSITE-ProRule" id="PRU00339"/>
    </source>
</evidence>
<keyword evidence="4" id="KW-0472">Membrane</keyword>
<evidence type="ECO:0000256" key="1">
    <source>
        <dbReference type="ARBA" id="ARBA00022737"/>
    </source>
</evidence>
<comment type="caution">
    <text evidence="5">The sequence shown here is derived from an EMBL/GenBank/DDBJ whole genome shotgun (WGS) entry which is preliminary data.</text>
</comment>
<feature type="repeat" description="TPR" evidence="3">
    <location>
        <begin position="147"/>
        <end position="180"/>
    </location>
</feature>
<evidence type="ECO:0000256" key="4">
    <source>
        <dbReference type="SAM" id="Phobius"/>
    </source>
</evidence>
<dbReference type="PANTHER" id="PTHR45831:SF2">
    <property type="entry name" value="LD24721P"/>
    <property type="match status" value="1"/>
</dbReference>
<name>A0ABN7GA32_9GAMM</name>
<feature type="transmembrane region" description="Helical" evidence="4">
    <location>
        <begin position="290"/>
        <end position="311"/>
    </location>
</feature>
<feature type="transmembrane region" description="Helical" evidence="4">
    <location>
        <begin position="331"/>
        <end position="348"/>
    </location>
</feature>
<dbReference type="PANTHER" id="PTHR45831">
    <property type="entry name" value="LD24721P"/>
    <property type="match status" value="1"/>
</dbReference>
<dbReference type="Pfam" id="PF13432">
    <property type="entry name" value="TPR_16"/>
    <property type="match status" value="1"/>
</dbReference>
<gene>
    <name evidence="5" type="ORF">AZO1586I_829</name>
</gene>
<feature type="repeat" description="TPR" evidence="3">
    <location>
        <begin position="45"/>
        <end position="78"/>
    </location>
</feature>
<sequence>MSDKNVKKMTLDELRAEFNEIDDSDNHTRKIEICTQIIKLDPKNYMYFKNRGDTYIDLGEYQKAVNDYDQVITLNPEDSTIFKNRGFAYINLGEYQKAIKDCNQAIKLDPENSTIFNNRGFAYINLGEYQKAIKDFNQAIKLNPEDAVVFTNRGVAYINLGEYQQAIKDFNQAIKLNPEDAAAFTNRGVAYANLGEYQKAIKDFSQAIKLNPEDAAVAFTNRGLAYRKLGKEKEAIEDFKKAEALDPSAIAGEQIKSIKKNFSRDIKKTQDFQDTLEELKGEHKTDEKKWMWISIIVIIAMIAFFVYGQKIINRLPDTVYVFDITSMPSNMSFYTAYVFFSIITFTIIRQYTNAKALRIEASNRVAMSKMFERVKHENDAYQKEFLPKLADAIAYSTIKEKNNTDGLVEKTINGLEKLRK</sequence>
<evidence type="ECO:0000313" key="6">
    <source>
        <dbReference type="Proteomes" id="UP000626656"/>
    </source>
</evidence>
<accession>A0ABN7GA32</accession>
<evidence type="ECO:0000313" key="5">
    <source>
        <dbReference type="EMBL" id="CAB5501578.1"/>
    </source>
</evidence>
<keyword evidence="6" id="KW-1185">Reference proteome</keyword>
<feature type="repeat" description="TPR" evidence="3">
    <location>
        <begin position="79"/>
        <end position="112"/>
    </location>
</feature>
<keyword evidence="4" id="KW-1133">Transmembrane helix</keyword>
<evidence type="ECO:0000256" key="2">
    <source>
        <dbReference type="ARBA" id="ARBA00022803"/>
    </source>
</evidence>
<dbReference type="InterPro" id="IPR011990">
    <property type="entry name" value="TPR-like_helical_dom_sf"/>
</dbReference>
<feature type="repeat" description="TPR" evidence="3">
    <location>
        <begin position="216"/>
        <end position="249"/>
    </location>
</feature>
<feature type="repeat" description="TPR" evidence="3">
    <location>
        <begin position="113"/>
        <end position="146"/>
    </location>
</feature>
<dbReference type="InterPro" id="IPR047150">
    <property type="entry name" value="SGT"/>
</dbReference>
<dbReference type="SUPFAM" id="SSF48439">
    <property type="entry name" value="Protein prenylyltransferase"/>
    <property type="match status" value="1"/>
</dbReference>
<dbReference type="RefSeq" id="WP_202784275.1">
    <property type="nucleotide sequence ID" value="NZ_CAHJWF010000209.1"/>
</dbReference>
<dbReference type="InterPro" id="IPR019734">
    <property type="entry name" value="TPR_rpt"/>
</dbReference>
<dbReference type="SMART" id="SM00028">
    <property type="entry name" value="TPR"/>
    <property type="match status" value="6"/>
</dbReference>
<dbReference type="Pfam" id="PF00515">
    <property type="entry name" value="TPR_1"/>
    <property type="match status" value="4"/>
</dbReference>
<dbReference type="Gene3D" id="1.25.40.10">
    <property type="entry name" value="Tetratricopeptide repeat domain"/>
    <property type="match status" value="3"/>
</dbReference>
<dbReference type="PROSITE" id="PS50005">
    <property type="entry name" value="TPR"/>
    <property type="match status" value="6"/>
</dbReference>
<dbReference type="EMBL" id="CAHJWF010000209">
    <property type="protein sequence ID" value="CAB5501578.1"/>
    <property type="molecule type" value="Genomic_DNA"/>
</dbReference>